<evidence type="ECO:0000313" key="1">
    <source>
        <dbReference type="EMBL" id="MET3662410.1"/>
    </source>
</evidence>
<accession>A0ABV2KP78</accession>
<sequence>MMQALATGAGLPGRRGGIDVRASFGHGILLHFLLVTV</sequence>
<gene>
    <name evidence="1" type="ORF">ABID44_002748</name>
</gene>
<dbReference type="EMBL" id="JBEPMN010000011">
    <property type="protein sequence ID" value="MET3662410.1"/>
    <property type="molecule type" value="Genomic_DNA"/>
</dbReference>
<reference evidence="1 2" key="1">
    <citation type="submission" date="2024-06" db="EMBL/GenBank/DDBJ databases">
        <title>Genomic Encyclopedia of Type Strains, Phase IV (KMG-IV): sequencing the most valuable type-strain genomes for metagenomic binning, comparative biology and taxonomic classification.</title>
        <authorList>
            <person name="Goeker M."/>
        </authorList>
    </citation>
    <scope>NUCLEOTIDE SEQUENCE [LARGE SCALE GENOMIC DNA]</scope>
    <source>
        <strain evidence="1 2">DSM 19730</strain>
    </source>
</reference>
<protein>
    <recommendedName>
        <fullName evidence="3">Transposase</fullName>
    </recommendedName>
</protein>
<organism evidence="1 2">
    <name type="scientific">Aquamicrobium ahrensii</name>
    <dbReference type="NCBI Taxonomy" id="469551"/>
    <lineage>
        <taxon>Bacteria</taxon>
        <taxon>Pseudomonadati</taxon>
        <taxon>Pseudomonadota</taxon>
        <taxon>Alphaproteobacteria</taxon>
        <taxon>Hyphomicrobiales</taxon>
        <taxon>Phyllobacteriaceae</taxon>
        <taxon>Aquamicrobium</taxon>
    </lineage>
</organism>
<evidence type="ECO:0000313" key="2">
    <source>
        <dbReference type="Proteomes" id="UP001549143"/>
    </source>
</evidence>
<proteinExistence type="predicted"/>
<keyword evidence="2" id="KW-1185">Reference proteome</keyword>
<evidence type="ECO:0008006" key="3">
    <source>
        <dbReference type="Google" id="ProtNLM"/>
    </source>
</evidence>
<dbReference type="Proteomes" id="UP001549143">
    <property type="component" value="Unassembled WGS sequence"/>
</dbReference>
<comment type="caution">
    <text evidence="1">The sequence shown here is derived from an EMBL/GenBank/DDBJ whole genome shotgun (WGS) entry which is preliminary data.</text>
</comment>
<name>A0ABV2KP78_9HYPH</name>